<feature type="repeat" description="ANK" evidence="3">
    <location>
        <begin position="198"/>
        <end position="231"/>
    </location>
</feature>
<dbReference type="PROSITE" id="PS50088">
    <property type="entry name" value="ANK_REPEAT"/>
    <property type="match status" value="6"/>
</dbReference>
<evidence type="ECO:0000256" key="1">
    <source>
        <dbReference type="ARBA" id="ARBA00022737"/>
    </source>
</evidence>
<evidence type="ECO:0000256" key="4">
    <source>
        <dbReference type="PROSITE-ProRule" id="PRU10141"/>
    </source>
</evidence>
<reference evidence="8" key="1">
    <citation type="submission" date="2017-02" db="UniProtKB">
        <authorList>
            <consortium name="WormBaseParasite"/>
        </authorList>
    </citation>
    <scope>IDENTIFICATION</scope>
</reference>
<sequence>QQVSKISALLDACGDEAKKKSLLGHLSNNGFSAMHVAVYKGDLSLVKSLLDCGADPCLGGRHQLPPLHLAAMIGNPSIVQALVREGASLLANDFVLFTALHCATYFANEQVVRCLLNSGADGNVCGGVKDRPLHLAASRGLSAIASLLLDAGADPQLADDEGNLPLHFAAKSGHMGVLNVLLKSSTNLQETVATRNVYGDTPIHLACYGGRLDATKALIAAAGSSLMVSENVFSETPLHAACTGGKSLDLIAFLMKQPGVDPNYQGHDGHTALHSACYHGHLQIVQYLLENGADQSLAARTNERPTAVQGAPQSTFAAAIMALNRPETLSGISSRDSVVSVEDQQTPVIWAYEKGHDRIVALLKQYANKRPDADVCSEYSSGDSSYTPLPSPMGRLRSMTREKAEVLQLRSTLSPVFHLSLADIDFQEAIGSGSFGKVYKGSYRGKVVAIKRYRAAVYGCKSEVEMLCREVSILSKLAHPNVVSFVGAVLDDPSQFAIITEFVSNGSLFSLLHEQKRVLDSPLRIRISYDVAQGMRYLHESAAKPVIHRDLNSHNILIHVDGRAVVADFGESRFMCQTEEDNMTKQPGNLRWMAPEVFSQSGRYDRRVDVFSFALVVWETHSAELPFSHLKPAAAAAEMAYKRARPPLPDQPTAQFPEPILTLLPMAWHPDPGARPDFSQIVSVLEPHVVSFVQNDTAGSSTVSHLKTQWEQLANNPIRKIATSTTLSSLNGITSSGTVEELRQRIDRNGYVCQTSKD</sequence>
<gene>
    <name evidence="6" type="ORF">NBR_LOCUS1045</name>
</gene>
<keyword evidence="2 3" id="KW-0040">ANK repeat</keyword>
<evidence type="ECO:0000256" key="3">
    <source>
        <dbReference type="PROSITE-ProRule" id="PRU00023"/>
    </source>
</evidence>
<dbReference type="Gene3D" id="3.30.200.20">
    <property type="entry name" value="Phosphorylase Kinase, domain 1"/>
    <property type="match status" value="1"/>
</dbReference>
<dbReference type="InterPro" id="IPR000719">
    <property type="entry name" value="Prot_kinase_dom"/>
</dbReference>
<dbReference type="EMBL" id="UYSL01000683">
    <property type="protein sequence ID" value="VDL64255.1"/>
    <property type="molecule type" value="Genomic_DNA"/>
</dbReference>
<dbReference type="InterPro" id="IPR011009">
    <property type="entry name" value="Kinase-like_dom_sf"/>
</dbReference>
<keyword evidence="4" id="KW-0067">ATP-binding</keyword>
<dbReference type="InterPro" id="IPR036770">
    <property type="entry name" value="Ankyrin_rpt-contain_sf"/>
</dbReference>
<reference evidence="6 7" key="2">
    <citation type="submission" date="2018-11" db="EMBL/GenBank/DDBJ databases">
        <authorList>
            <consortium name="Pathogen Informatics"/>
        </authorList>
    </citation>
    <scope>NUCLEOTIDE SEQUENCE [LARGE SCALE GENOMIC DNA]</scope>
</reference>
<evidence type="ECO:0000313" key="6">
    <source>
        <dbReference type="EMBL" id="VDL64255.1"/>
    </source>
</evidence>
<dbReference type="SUPFAM" id="SSF48403">
    <property type="entry name" value="Ankyrin repeat"/>
    <property type="match status" value="1"/>
</dbReference>
<feature type="repeat" description="ANK" evidence="3">
    <location>
        <begin position="128"/>
        <end position="160"/>
    </location>
</feature>
<dbReference type="OMA" id="EMINQSF"/>
<dbReference type="SUPFAM" id="SSF56112">
    <property type="entry name" value="Protein kinase-like (PK-like)"/>
    <property type="match status" value="1"/>
</dbReference>
<dbReference type="Gene3D" id="1.25.40.20">
    <property type="entry name" value="Ankyrin repeat-containing domain"/>
    <property type="match status" value="3"/>
</dbReference>
<dbReference type="Pfam" id="PF07714">
    <property type="entry name" value="PK_Tyr_Ser-Thr"/>
    <property type="match status" value="1"/>
</dbReference>
<dbReference type="InterPro" id="IPR002110">
    <property type="entry name" value="Ankyrin_rpt"/>
</dbReference>
<dbReference type="STRING" id="27835.A0A0N4XEU2"/>
<dbReference type="Proteomes" id="UP000271162">
    <property type="component" value="Unassembled WGS sequence"/>
</dbReference>
<dbReference type="GO" id="GO:0004672">
    <property type="term" value="F:protein kinase activity"/>
    <property type="evidence" value="ECO:0007669"/>
    <property type="project" value="InterPro"/>
</dbReference>
<evidence type="ECO:0000313" key="7">
    <source>
        <dbReference type="Proteomes" id="UP000271162"/>
    </source>
</evidence>
<dbReference type="Pfam" id="PF12796">
    <property type="entry name" value="Ank_2"/>
    <property type="match status" value="3"/>
</dbReference>
<keyword evidence="7" id="KW-1185">Reference proteome</keyword>
<organism evidence="8">
    <name type="scientific">Nippostrongylus brasiliensis</name>
    <name type="common">Rat hookworm</name>
    <dbReference type="NCBI Taxonomy" id="27835"/>
    <lineage>
        <taxon>Eukaryota</taxon>
        <taxon>Metazoa</taxon>
        <taxon>Ecdysozoa</taxon>
        <taxon>Nematoda</taxon>
        <taxon>Chromadorea</taxon>
        <taxon>Rhabditida</taxon>
        <taxon>Rhabditina</taxon>
        <taxon>Rhabditomorpha</taxon>
        <taxon>Strongyloidea</taxon>
        <taxon>Heligmosomidae</taxon>
        <taxon>Nippostrongylus</taxon>
    </lineage>
</organism>
<feature type="binding site" evidence="4">
    <location>
        <position position="451"/>
    </location>
    <ligand>
        <name>ATP</name>
        <dbReference type="ChEBI" id="CHEBI:30616"/>
    </ligand>
</feature>
<evidence type="ECO:0000313" key="8">
    <source>
        <dbReference type="WBParaSite" id="NBR_0000104401-mRNA-1"/>
    </source>
</evidence>
<dbReference type="PROSITE" id="PS00107">
    <property type="entry name" value="PROTEIN_KINASE_ATP"/>
    <property type="match status" value="1"/>
</dbReference>
<dbReference type="PROSITE" id="PS50011">
    <property type="entry name" value="PROTEIN_KINASE_DOM"/>
    <property type="match status" value="1"/>
</dbReference>
<feature type="repeat" description="ANK" evidence="3">
    <location>
        <begin position="268"/>
        <end position="300"/>
    </location>
</feature>
<dbReference type="AlphaFoldDB" id="A0A0N4XEU2"/>
<keyword evidence="1" id="KW-0677">Repeat</keyword>
<dbReference type="PANTHER" id="PTHR24173">
    <property type="entry name" value="ANKYRIN REPEAT CONTAINING"/>
    <property type="match status" value="1"/>
</dbReference>
<protein>
    <submittedName>
        <fullName evidence="8">Protein kinase domain-containing protein</fullName>
    </submittedName>
</protein>
<dbReference type="PRINTS" id="PR01415">
    <property type="entry name" value="ANKYRIN"/>
</dbReference>
<feature type="repeat" description="ANK" evidence="3">
    <location>
        <begin position="29"/>
        <end position="55"/>
    </location>
</feature>
<dbReference type="InterPro" id="IPR017441">
    <property type="entry name" value="Protein_kinase_ATP_BS"/>
</dbReference>
<dbReference type="PANTHER" id="PTHR24173:SF74">
    <property type="entry name" value="ANKYRIN REPEAT DOMAIN-CONTAINING PROTEIN 16"/>
    <property type="match status" value="1"/>
</dbReference>
<proteinExistence type="predicted"/>
<keyword evidence="4" id="KW-0547">Nucleotide-binding</keyword>
<evidence type="ECO:0000259" key="5">
    <source>
        <dbReference type="PROSITE" id="PS50011"/>
    </source>
</evidence>
<feature type="repeat" description="ANK" evidence="3">
    <location>
        <begin position="161"/>
        <end position="193"/>
    </location>
</feature>
<dbReference type="GO" id="GO:0005524">
    <property type="term" value="F:ATP binding"/>
    <property type="evidence" value="ECO:0007669"/>
    <property type="project" value="UniProtKB-UniRule"/>
</dbReference>
<dbReference type="PROSITE" id="PS50297">
    <property type="entry name" value="ANK_REP_REGION"/>
    <property type="match status" value="5"/>
</dbReference>
<dbReference type="Gene3D" id="1.10.510.10">
    <property type="entry name" value="Transferase(Phosphotransferase) domain 1"/>
    <property type="match status" value="1"/>
</dbReference>
<feature type="domain" description="Protein kinase" evidence="5">
    <location>
        <begin position="424"/>
        <end position="689"/>
    </location>
</feature>
<feature type="repeat" description="ANK" evidence="3">
    <location>
        <begin position="62"/>
        <end position="94"/>
    </location>
</feature>
<accession>A0A0N4XEU2</accession>
<dbReference type="SMART" id="SM00248">
    <property type="entry name" value="ANK"/>
    <property type="match status" value="9"/>
</dbReference>
<name>A0A0N4XEU2_NIPBR</name>
<dbReference type="InterPro" id="IPR001245">
    <property type="entry name" value="Ser-Thr/Tyr_kinase_cat_dom"/>
</dbReference>
<dbReference type="WBParaSite" id="NBR_0000104401-mRNA-1">
    <property type="protein sequence ID" value="NBR_0000104401-mRNA-1"/>
    <property type="gene ID" value="NBR_0000104401"/>
</dbReference>
<evidence type="ECO:0000256" key="2">
    <source>
        <dbReference type="ARBA" id="ARBA00023043"/>
    </source>
</evidence>